<dbReference type="InterPro" id="IPR016496">
    <property type="entry name" value="GTPase_HflX"/>
</dbReference>
<dbReference type="PROSITE" id="PS51705">
    <property type="entry name" value="G_HFLX"/>
    <property type="match status" value="1"/>
</dbReference>
<dbReference type="Gene3D" id="6.10.250.2860">
    <property type="match status" value="1"/>
</dbReference>
<dbReference type="PIRSF" id="PIRSF006809">
    <property type="entry name" value="GTP-binding_hflX_prd"/>
    <property type="match status" value="1"/>
</dbReference>
<dbReference type="InterPro" id="IPR032305">
    <property type="entry name" value="GTP-bd_M"/>
</dbReference>
<sequence length="361" mass="40165">MEKAFLVGINRGKKEISLDSLEELAMLSKTAGALNIGQVLKNIKKIDPAYYITKGMADELKEVIQSHNADIVLFDVDLSPAQERNLADYFEVNVLDRTRVILDIFATHAKTAEGKLQVELALLQYILPRLKGSADMLSRTGAGIGTRGPGETKLETDRRKVRLKIKHIKDKLELTKKTRSLQRARREKQRLDTVTLVGYTNSGKTTLLQALTHSKEQGEDKLFATLGTKMESIYDKNGGKKVIVSDTVGFIQNLPLFLIESFKSTLEEAVFSSLLVHIVDPMQNEAIVKAEEVIKILEKIGAGENKIITVLNKIDLISKERAAYLQNKFEQITGGAVVPVSAKNHINLDLLKDSIFKSLLL</sequence>
<keyword evidence="2 8" id="KW-0479">Metal-binding</keyword>
<dbReference type="GO" id="GO:0043022">
    <property type="term" value="F:ribosome binding"/>
    <property type="evidence" value="ECO:0007669"/>
    <property type="project" value="TreeGrafter"/>
</dbReference>
<proteinExistence type="inferred from homology"/>
<protein>
    <recommendedName>
        <fullName evidence="6">GTPase HflX</fullName>
    </recommendedName>
    <alternativeName>
        <fullName evidence="6">GTP-binding protein HflX</fullName>
    </alternativeName>
</protein>
<dbReference type="InterPro" id="IPR027417">
    <property type="entry name" value="P-loop_NTPase"/>
</dbReference>
<comment type="similarity">
    <text evidence="6">Belongs to the TRAFAC class OBG-HflX-like GTPase superfamily. HflX GTPase family.</text>
</comment>
<accession>A0A519BPN1</accession>
<dbReference type="GO" id="GO:0003924">
    <property type="term" value="F:GTPase activity"/>
    <property type="evidence" value="ECO:0007669"/>
    <property type="project" value="UniProtKB-UniRule"/>
</dbReference>
<evidence type="ECO:0000256" key="8">
    <source>
        <dbReference type="PIRSR" id="PIRSR006809-2"/>
    </source>
</evidence>
<evidence type="ECO:0000259" key="9">
    <source>
        <dbReference type="PROSITE" id="PS51705"/>
    </source>
</evidence>
<dbReference type="Gene3D" id="3.40.50.300">
    <property type="entry name" value="P-loop containing nucleotide triphosphate hydrolases"/>
    <property type="match status" value="1"/>
</dbReference>
<dbReference type="CDD" id="cd01878">
    <property type="entry name" value="HflX"/>
    <property type="match status" value="1"/>
</dbReference>
<dbReference type="GO" id="GO:0046872">
    <property type="term" value="F:metal ion binding"/>
    <property type="evidence" value="ECO:0007669"/>
    <property type="project" value="UniProtKB-KW"/>
</dbReference>
<keyword evidence="5 6" id="KW-0342">GTP-binding</keyword>
<feature type="binding site" evidence="7">
    <location>
        <begin position="198"/>
        <end position="205"/>
    </location>
    <ligand>
        <name>GTP</name>
        <dbReference type="ChEBI" id="CHEBI:37565"/>
    </ligand>
</feature>
<keyword evidence="3 6" id="KW-0547">Nucleotide-binding</keyword>
<feature type="binding site" evidence="7">
    <location>
        <begin position="246"/>
        <end position="249"/>
    </location>
    <ligand>
        <name>GTP</name>
        <dbReference type="ChEBI" id="CHEBI:37565"/>
    </ligand>
</feature>
<comment type="cofactor">
    <cofactor evidence="8">
        <name>Mg(2+)</name>
        <dbReference type="ChEBI" id="CHEBI:18420"/>
    </cofactor>
</comment>
<evidence type="ECO:0000313" key="10">
    <source>
        <dbReference type="EMBL" id="RZD19241.1"/>
    </source>
</evidence>
<dbReference type="AlphaFoldDB" id="A0A519BPN1"/>
<dbReference type="InterPro" id="IPR006073">
    <property type="entry name" value="GTP-bd"/>
</dbReference>
<feature type="binding site" evidence="7">
    <location>
        <begin position="341"/>
        <end position="343"/>
    </location>
    <ligand>
        <name>GTP</name>
        <dbReference type="ChEBI" id="CHEBI:37565"/>
    </ligand>
</feature>
<evidence type="ECO:0000256" key="6">
    <source>
        <dbReference type="HAMAP-Rule" id="MF_00900"/>
    </source>
</evidence>
<feature type="domain" description="Hflx-type G" evidence="9">
    <location>
        <begin position="192"/>
        <end position="361"/>
    </location>
</feature>
<evidence type="ECO:0000313" key="11">
    <source>
        <dbReference type="Proteomes" id="UP000319296"/>
    </source>
</evidence>
<dbReference type="FunFam" id="3.40.50.11060:FF:000001">
    <property type="entry name" value="GTPase HflX"/>
    <property type="match status" value="1"/>
</dbReference>
<evidence type="ECO:0000256" key="2">
    <source>
        <dbReference type="ARBA" id="ARBA00022723"/>
    </source>
</evidence>
<reference evidence="10 11" key="1">
    <citation type="journal article" date="2019" name="ISME J.">
        <title>Insights into ecological role of a new deltaproteobacterial order Candidatus Acidulodesulfobacterales by metagenomics and metatranscriptomics.</title>
        <authorList>
            <person name="Tan S."/>
            <person name="Liu J."/>
            <person name="Fang Y."/>
            <person name="Hedlund B.P."/>
            <person name="Lian Z.H."/>
            <person name="Huang L.Y."/>
            <person name="Li J.T."/>
            <person name="Huang L.N."/>
            <person name="Li W.J."/>
            <person name="Jiang H.C."/>
            <person name="Dong H.L."/>
            <person name="Shu W.S."/>
        </authorList>
    </citation>
    <scope>NUCLEOTIDE SEQUENCE [LARGE SCALE GENOMIC DNA]</scope>
    <source>
        <strain evidence="10">AP1</strain>
    </source>
</reference>
<dbReference type="SUPFAM" id="SSF52540">
    <property type="entry name" value="P-loop containing nucleoside triphosphate hydrolases"/>
    <property type="match status" value="1"/>
</dbReference>
<keyword evidence="1 6" id="KW-0963">Cytoplasm</keyword>
<evidence type="ECO:0000256" key="4">
    <source>
        <dbReference type="ARBA" id="ARBA00022842"/>
    </source>
</evidence>
<evidence type="ECO:0000256" key="5">
    <source>
        <dbReference type="ARBA" id="ARBA00023134"/>
    </source>
</evidence>
<dbReference type="Pfam" id="PF01926">
    <property type="entry name" value="MMR_HSR1"/>
    <property type="match status" value="1"/>
</dbReference>
<feature type="binding site" evidence="8">
    <location>
        <position position="225"/>
    </location>
    <ligand>
        <name>Mg(2+)</name>
        <dbReference type="ChEBI" id="CHEBI:18420"/>
    </ligand>
</feature>
<evidence type="ECO:0000256" key="3">
    <source>
        <dbReference type="ARBA" id="ARBA00022741"/>
    </source>
</evidence>
<evidence type="ECO:0000256" key="1">
    <source>
        <dbReference type="ARBA" id="ARBA00022490"/>
    </source>
</evidence>
<dbReference type="PANTHER" id="PTHR10229">
    <property type="entry name" value="GTP-BINDING PROTEIN HFLX"/>
    <property type="match status" value="1"/>
</dbReference>
<dbReference type="Proteomes" id="UP000319296">
    <property type="component" value="Unassembled WGS sequence"/>
</dbReference>
<dbReference type="Pfam" id="PF13167">
    <property type="entry name" value="GTP-bdg_N"/>
    <property type="match status" value="1"/>
</dbReference>
<dbReference type="InterPro" id="IPR042108">
    <property type="entry name" value="GTPase_HflX_N_sf"/>
</dbReference>
<dbReference type="GO" id="GO:0005737">
    <property type="term" value="C:cytoplasm"/>
    <property type="evidence" value="ECO:0007669"/>
    <property type="project" value="UniProtKB-SubCell"/>
</dbReference>
<dbReference type="InterPro" id="IPR030394">
    <property type="entry name" value="G_HFLX_dom"/>
</dbReference>
<comment type="function">
    <text evidence="6">GTPase that associates with the 50S ribosomal subunit and may have a role during protein synthesis or ribosome biogenesis.</text>
</comment>
<gene>
    <name evidence="6 10" type="primary">hflX</name>
    <name evidence="10" type="ORF">EVG15_02045</name>
</gene>
<dbReference type="EMBL" id="SGBB01000002">
    <property type="protein sequence ID" value="RZD19241.1"/>
    <property type="molecule type" value="Genomic_DNA"/>
</dbReference>
<dbReference type="Gene3D" id="3.40.50.11060">
    <property type="entry name" value="GTPase HflX, N-terminal domain"/>
    <property type="match status" value="1"/>
</dbReference>
<dbReference type="PANTHER" id="PTHR10229:SF0">
    <property type="entry name" value="GTP-BINDING PROTEIN 6-RELATED"/>
    <property type="match status" value="1"/>
</dbReference>
<comment type="caution">
    <text evidence="10">The sequence shown here is derived from an EMBL/GenBank/DDBJ whole genome shotgun (WGS) entry which is preliminary data.</text>
</comment>
<comment type="subcellular location">
    <subcellularLocation>
        <location evidence="6">Cytoplasm</location>
    </subcellularLocation>
    <text evidence="6">May associate with membranes.</text>
</comment>
<dbReference type="GO" id="GO:0005525">
    <property type="term" value="F:GTP binding"/>
    <property type="evidence" value="ECO:0007669"/>
    <property type="project" value="UniProtKB-UniRule"/>
</dbReference>
<keyword evidence="4 8" id="KW-0460">Magnesium</keyword>
<dbReference type="HAMAP" id="MF_00900">
    <property type="entry name" value="GTPase_HflX"/>
    <property type="match status" value="1"/>
</dbReference>
<name>A0A519BPN1_9DELT</name>
<feature type="binding site" evidence="7">
    <location>
        <begin position="312"/>
        <end position="315"/>
    </location>
    <ligand>
        <name>GTP</name>
        <dbReference type="ChEBI" id="CHEBI:37565"/>
    </ligand>
</feature>
<dbReference type="InterPro" id="IPR025121">
    <property type="entry name" value="GTPase_HflX_N"/>
</dbReference>
<comment type="subunit">
    <text evidence="6">Monomer. Associates with the 50S ribosomal subunit.</text>
</comment>
<dbReference type="NCBIfam" id="TIGR03156">
    <property type="entry name" value="GTP_HflX"/>
    <property type="match status" value="1"/>
</dbReference>
<organism evidence="10 11">
    <name type="scientific">Candidatus Acididesulfobacter diazotrophicus</name>
    <dbReference type="NCBI Taxonomy" id="2597226"/>
    <lineage>
        <taxon>Bacteria</taxon>
        <taxon>Deltaproteobacteria</taxon>
        <taxon>Candidatus Acidulodesulfobacterales</taxon>
        <taxon>Candidatus Acididesulfobacter</taxon>
    </lineage>
</organism>
<feature type="binding site" evidence="8">
    <location>
        <position position="205"/>
    </location>
    <ligand>
        <name>Mg(2+)</name>
        <dbReference type="ChEBI" id="CHEBI:18420"/>
    </ligand>
</feature>
<dbReference type="Pfam" id="PF16360">
    <property type="entry name" value="GTP-bdg_M"/>
    <property type="match status" value="1"/>
</dbReference>
<evidence type="ECO:0000256" key="7">
    <source>
        <dbReference type="PIRSR" id="PIRSR006809-1"/>
    </source>
</evidence>